<protein>
    <recommendedName>
        <fullName evidence="4">DoxX family protein</fullName>
    </recommendedName>
</protein>
<feature type="transmembrane region" description="Helical" evidence="1">
    <location>
        <begin position="81"/>
        <end position="105"/>
    </location>
</feature>
<dbReference type="RefSeq" id="WP_166106082.1">
    <property type="nucleotide sequence ID" value="NZ_JAADJT010000008.1"/>
</dbReference>
<proteinExistence type="predicted"/>
<feature type="transmembrane region" description="Helical" evidence="1">
    <location>
        <begin position="42"/>
        <end position="69"/>
    </location>
</feature>
<accession>A0ABX0FPB2</accession>
<evidence type="ECO:0008006" key="4">
    <source>
        <dbReference type="Google" id="ProtNLM"/>
    </source>
</evidence>
<keyword evidence="1" id="KW-0472">Membrane</keyword>
<feature type="transmembrane region" description="Helical" evidence="1">
    <location>
        <begin position="12"/>
        <end position="30"/>
    </location>
</feature>
<keyword evidence="1" id="KW-1133">Transmembrane helix</keyword>
<comment type="caution">
    <text evidence="2">The sequence shown here is derived from an EMBL/GenBank/DDBJ whole genome shotgun (WGS) entry which is preliminary data.</text>
</comment>
<organism evidence="2 3">
    <name type="scientific">Duganella aceris</name>
    <dbReference type="NCBI Taxonomy" id="2703883"/>
    <lineage>
        <taxon>Bacteria</taxon>
        <taxon>Pseudomonadati</taxon>
        <taxon>Pseudomonadota</taxon>
        <taxon>Betaproteobacteria</taxon>
        <taxon>Burkholderiales</taxon>
        <taxon>Oxalobacteraceae</taxon>
        <taxon>Telluria group</taxon>
        <taxon>Duganella</taxon>
    </lineage>
</organism>
<name>A0ABX0FPB2_9BURK</name>
<dbReference type="EMBL" id="JAADJT010000008">
    <property type="protein sequence ID" value="NGZ86333.1"/>
    <property type="molecule type" value="Genomic_DNA"/>
</dbReference>
<reference evidence="3" key="1">
    <citation type="submission" date="2023-07" db="EMBL/GenBank/DDBJ databases">
        <title>Duganella aceri sp. nov., isolated from tree sap.</title>
        <authorList>
            <person name="Kim I.S."/>
        </authorList>
    </citation>
    <scope>NUCLEOTIDE SEQUENCE [LARGE SCALE GENOMIC DNA]</scope>
    <source>
        <strain evidence="3">SAP-35</strain>
    </source>
</reference>
<keyword evidence="3" id="KW-1185">Reference proteome</keyword>
<keyword evidence="1" id="KW-0812">Transmembrane</keyword>
<dbReference type="Proteomes" id="UP000666369">
    <property type="component" value="Unassembled WGS sequence"/>
</dbReference>
<evidence type="ECO:0000313" key="2">
    <source>
        <dbReference type="EMBL" id="NGZ86333.1"/>
    </source>
</evidence>
<gene>
    <name evidence="2" type="ORF">GW587_18990</name>
</gene>
<evidence type="ECO:0000256" key="1">
    <source>
        <dbReference type="SAM" id="Phobius"/>
    </source>
</evidence>
<evidence type="ECO:0000313" key="3">
    <source>
        <dbReference type="Proteomes" id="UP000666369"/>
    </source>
</evidence>
<sequence length="126" mass="13202">MRGFHSSFPRGSAGFGLLMLRLAVGLQLLFESRCTGALPWWQAALVSVVGLALLLGVLTPAAAALSAAFQLTCLAHAGWAHAAPLLVAAMTAVTLVLIGPGAYSLDARLFGRRRLVLPMSSDGKRF</sequence>